<name>Q2FNZ8_METHJ</name>
<dbReference type="GO" id="GO:0005886">
    <property type="term" value="C:plasma membrane"/>
    <property type="evidence" value="ECO:0007669"/>
    <property type="project" value="UniProtKB-SubCell"/>
</dbReference>
<evidence type="ECO:0000256" key="2">
    <source>
        <dbReference type="ARBA" id="ARBA00022475"/>
    </source>
</evidence>
<comment type="subcellular location">
    <subcellularLocation>
        <location evidence="1">Cell membrane</location>
        <topology evidence="1">Multi-pass membrane protein</topology>
    </subcellularLocation>
</comment>
<proteinExistence type="predicted"/>
<dbReference type="SMART" id="SM01049">
    <property type="entry name" value="Cache_2"/>
    <property type="match status" value="2"/>
</dbReference>
<dbReference type="AlphaFoldDB" id="Q2FNZ8"/>
<dbReference type="Gene3D" id="3.30.450.20">
    <property type="entry name" value="PAS domain"/>
    <property type="match status" value="2"/>
</dbReference>
<keyword evidence="7" id="KW-0418">Kinase</keyword>
<dbReference type="Proteomes" id="UP000001941">
    <property type="component" value="Chromosome"/>
</dbReference>
<keyword evidence="4" id="KW-1133">Transmembrane helix</keyword>
<dbReference type="HOGENOM" id="CLU_482856_0_0_2"/>
<dbReference type="InterPro" id="IPR033480">
    <property type="entry name" value="sCache_2"/>
</dbReference>
<keyword evidence="3" id="KW-0812">Transmembrane</keyword>
<dbReference type="KEGG" id="mhu:Mhun_1294"/>
<dbReference type="CDD" id="cd18773">
    <property type="entry name" value="PDC1_HK_sensor"/>
    <property type="match status" value="1"/>
</dbReference>
<feature type="domain" description="Single Cache" evidence="6">
    <location>
        <begin position="394"/>
        <end position="474"/>
    </location>
</feature>
<dbReference type="STRING" id="323259.Mhun_1294"/>
<dbReference type="EnsemblBacteria" id="ABD41037">
    <property type="protein sequence ID" value="ABD41037"/>
    <property type="gene ID" value="Mhun_1294"/>
</dbReference>
<dbReference type="EMBL" id="CP000254">
    <property type="protein sequence ID" value="ABD41037.1"/>
    <property type="molecule type" value="Genomic_DNA"/>
</dbReference>
<dbReference type="eggNOG" id="arCOG03642">
    <property type="taxonomic scope" value="Archaea"/>
</dbReference>
<accession>Q2FNZ8</accession>
<keyword evidence="2" id="KW-1003">Cell membrane</keyword>
<evidence type="ECO:0000313" key="8">
    <source>
        <dbReference type="Proteomes" id="UP000001941"/>
    </source>
</evidence>
<organism evidence="7 8">
    <name type="scientific">Methanospirillum hungatei JF-1 (strain ATCC 27890 / DSM 864 / NBRC 100397 / JF-1)</name>
    <dbReference type="NCBI Taxonomy" id="323259"/>
    <lineage>
        <taxon>Archaea</taxon>
        <taxon>Methanobacteriati</taxon>
        <taxon>Methanobacteriota</taxon>
        <taxon>Stenosarchaea group</taxon>
        <taxon>Methanomicrobia</taxon>
        <taxon>Methanomicrobiales</taxon>
        <taxon>Methanospirillaceae</taxon>
        <taxon>Methanospirillum</taxon>
    </lineage>
</organism>
<dbReference type="InterPro" id="IPR054513">
    <property type="entry name" value="Dret_0059-like_sensor"/>
</dbReference>
<sequence>MLSALDRITGEISNDLAIIREENQKSAESLRTIGISGENATSVLERKLESVHYGHSSLIISPDNIVTAAAPVTFSGLIGTDLSYQPETSFANERQEPVISNIFYLEEGFYGISISYPIFSEGDEYLGYTDVTIRPEEFFRPVIGPFTEQTGYEVFILQTDGMTVYATNEFEVGKNFLTDPIYDIPEMRNVSHAVLENEDGTVTYTFWDKNSNRQVPRQAIWDTLSLDNQEWRVAVVRNLEEAEKQKGAEDQELGSDNLNASLTNLTQFVQDAAIFARTTGQESACAAFNNLSGPYVSGDRYIFAYTMNSTTLALPYQQGLLGKDRPDLFDMNGFSIMPALIDTAGQGGGFMYGVYPNPDQDFQNQLKIYYVEPVDSDWFIGSGLYIPWIQAEFGSEEIDALISRVRQAVRHADLVGKEQAIMDFNDLNQSFADGGSYIFAYGYDGTTLALPHQPELIGTNRMNLTDVYGVPIITQEVRAAERGGGFVYVVYYNPDSGNNELKLCYVLPAGEDWFVGSGIYLGRGLT</sequence>
<evidence type="ECO:0000259" key="6">
    <source>
        <dbReference type="SMART" id="SM01049"/>
    </source>
</evidence>
<dbReference type="GO" id="GO:0016301">
    <property type="term" value="F:kinase activity"/>
    <property type="evidence" value="ECO:0007669"/>
    <property type="project" value="UniProtKB-KW"/>
</dbReference>
<dbReference type="Pfam" id="PF22309">
    <property type="entry name" value="HK-GC-Chemotax_sensor"/>
    <property type="match status" value="1"/>
</dbReference>
<evidence type="ECO:0000313" key="7">
    <source>
        <dbReference type="EMBL" id="ABD41037.1"/>
    </source>
</evidence>
<feature type="domain" description="Single Cache" evidence="6">
    <location>
        <begin position="244"/>
        <end position="338"/>
    </location>
</feature>
<keyword evidence="7" id="KW-0808">Transferase</keyword>
<protein>
    <submittedName>
        <fullName evidence="7">Signal transduction histidine kinase-like protein</fullName>
    </submittedName>
</protein>
<keyword evidence="5" id="KW-0472">Membrane</keyword>
<reference evidence="8" key="1">
    <citation type="journal article" date="2016" name="Stand. Genomic Sci.">
        <title>Complete genome sequence of Methanospirillum hungatei type strain JF1.</title>
        <authorList>
            <person name="Gunsalus R.P."/>
            <person name="Cook L.E."/>
            <person name="Crable B."/>
            <person name="Rohlin L."/>
            <person name="McDonald E."/>
            <person name="Mouttaki H."/>
            <person name="Sieber J.R."/>
            <person name="Poweleit N."/>
            <person name="Zhou H."/>
            <person name="Lapidus A.L."/>
            <person name="Daligault H.E."/>
            <person name="Land M."/>
            <person name="Gilna P."/>
            <person name="Ivanova N."/>
            <person name="Kyrpides N."/>
            <person name="Culley D.E."/>
            <person name="McInerney M.J."/>
        </authorList>
    </citation>
    <scope>NUCLEOTIDE SEQUENCE [LARGE SCALE GENOMIC DNA]</scope>
    <source>
        <strain evidence="8">ATCC 27890 / DSM 864 / NBRC 100397 / JF-1</strain>
    </source>
</reference>
<dbReference type="InParanoid" id="Q2FNZ8"/>
<evidence type="ECO:0000256" key="4">
    <source>
        <dbReference type="ARBA" id="ARBA00022989"/>
    </source>
</evidence>
<gene>
    <name evidence="7" type="ordered locus">Mhun_1294</name>
</gene>
<evidence type="ECO:0000256" key="3">
    <source>
        <dbReference type="ARBA" id="ARBA00022692"/>
    </source>
</evidence>
<dbReference type="InterPro" id="IPR004010">
    <property type="entry name" value="Double_Cache_2"/>
</dbReference>
<dbReference type="Pfam" id="PF08269">
    <property type="entry name" value="dCache_2"/>
    <property type="match status" value="1"/>
</dbReference>
<evidence type="ECO:0000256" key="5">
    <source>
        <dbReference type="ARBA" id="ARBA00023136"/>
    </source>
</evidence>
<keyword evidence="8" id="KW-1185">Reference proteome</keyword>
<evidence type="ECO:0000256" key="1">
    <source>
        <dbReference type="ARBA" id="ARBA00004651"/>
    </source>
</evidence>